<gene>
    <name evidence="1" type="ORF">LOK49_LG13G02088</name>
</gene>
<comment type="caution">
    <text evidence="1">The sequence shown here is derived from an EMBL/GenBank/DDBJ whole genome shotgun (WGS) entry which is preliminary data.</text>
</comment>
<keyword evidence="2" id="KW-1185">Reference proteome</keyword>
<sequence>MDKDKFHFSHACSLHTLQKGQGVVGRAFASYNLVFCKDITQFNITEYPLAHYTRECSFTGCFAICLQESNTGDDVIVLEFFLPPSYTEGGGDPRFILFSLVATMRQHLKSFKVASGEELGDALSVEVFDFSRDDKLDHFQIPQIARSPDRIENGGELASYQQLLQVDAIDTRNNVFTSTEINNIAAATSSQQKCITHPSKRQCRKAGIPISFEDIQKRFGMKLDNAAESLGVSRSTLKRVCQEYNILWWSPSKRNKDNGSLSKKNCPRCC</sequence>
<evidence type="ECO:0000313" key="1">
    <source>
        <dbReference type="EMBL" id="KAI7987797.1"/>
    </source>
</evidence>
<name>A0ACC0FI55_9ERIC</name>
<reference evidence="1 2" key="1">
    <citation type="journal article" date="2022" name="Plant J.">
        <title>Chromosome-level genome of Camellia lanceoleosa provides a valuable resource for understanding genome evolution and self-incompatibility.</title>
        <authorList>
            <person name="Gong W."/>
            <person name="Xiao S."/>
            <person name="Wang L."/>
            <person name="Liao Z."/>
            <person name="Chang Y."/>
            <person name="Mo W."/>
            <person name="Hu G."/>
            <person name="Li W."/>
            <person name="Zhao G."/>
            <person name="Zhu H."/>
            <person name="Hu X."/>
            <person name="Ji K."/>
            <person name="Xiang X."/>
            <person name="Song Q."/>
            <person name="Yuan D."/>
            <person name="Jin S."/>
            <person name="Zhang L."/>
        </authorList>
    </citation>
    <scope>NUCLEOTIDE SEQUENCE [LARGE SCALE GENOMIC DNA]</scope>
    <source>
        <strain evidence="1">SQ_2022a</strain>
    </source>
</reference>
<accession>A0ACC0FI55</accession>
<evidence type="ECO:0000313" key="2">
    <source>
        <dbReference type="Proteomes" id="UP001060215"/>
    </source>
</evidence>
<dbReference type="Proteomes" id="UP001060215">
    <property type="component" value="Chromosome 14"/>
</dbReference>
<organism evidence="1 2">
    <name type="scientific">Camellia lanceoleosa</name>
    <dbReference type="NCBI Taxonomy" id="1840588"/>
    <lineage>
        <taxon>Eukaryota</taxon>
        <taxon>Viridiplantae</taxon>
        <taxon>Streptophyta</taxon>
        <taxon>Embryophyta</taxon>
        <taxon>Tracheophyta</taxon>
        <taxon>Spermatophyta</taxon>
        <taxon>Magnoliopsida</taxon>
        <taxon>eudicotyledons</taxon>
        <taxon>Gunneridae</taxon>
        <taxon>Pentapetalae</taxon>
        <taxon>asterids</taxon>
        <taxon>Ericales</taxon>
        <taxon>Theaceae</taxon>
        <taxon>Camellia</taxon>
    </lineage>
</organism>
<dbReference type="EMBL" id="CM045771">
    <property type="protein sequence ID" value="KAI7987797.1"/>
    <property type="molecule type" value="Genomic_DNA"/>
</dbReference>
<protein>
    <submittedName>
        <fullName evidence="1">Protein NLP6</fullName>
    </submittedName>
</protein>
<proteinExistence type="predicted"/>